<organism evidence="3 4">
    <name type="scientific">Vittaforma corneae (strain ATCC 50505)</name>
    <name type="common">Microsporidian parasite</name>
    <name type="synonym">Nosema corneum</name>
    <dbReference type="NCBI Taxonomy" id="993615"/>
    <lineage>
        <taxon>Eukaryota</taxon>
        <taxon>Fungi</taxon>
        <taxon>Fungi incertae sedis</taxon>
        <taxon>Microsporidia</taxon>
        <taxon>Nosematidae</taxon>
        <taxon>Vittaforma</taxon>
    </lineage>
</organism>
<dbReference type="RefSeq" id="XP_007605485.1">
    <property type="nucleotide sequence ID" value="XM_007605423.1"/>
</dbReference>
<dbReference type="OMA" id="WGTIIVE"/>
<dbReference type="Pfam" id="PF00735">
    <property type="entry name" value="Septin"/>
    <property type="match status" value="1"/>
</dbReference>
<accession>L2GK60</accession>
<dbReference type="GO" id="GO:0005525">
    <property type="term" value="F:GTP binding"/>
    <property type="evidence" value="ECO:0007669"/>
    <property type="project" value="UniProtKB-KW"/>
</dbReference>
<dbReference type="OrthoDB" id="416553at2759"/>
<name>L2GK60_VITCO</name>
<evidence type="ECO:0000256" key="1">
    <source>
        <dbReference type="RuleBase" id="RU004560"/>
    </source>
</evidence>
<dbReference type="HOGENOM" id="CLU_017718_8_0_1"/>
<keyword evidence="4" id="KW-1185">Reference proteome</keyword>
<dbReference type="SUPFAM" id="SSF52540">
    <property type="entry name" value="P-loop containing nucleoside triphosphate hydrolases"/>
    <property type="match status" value="1"/>
</dbReference>
<gene>
    <name evidence="3" type="ORF">VICG_02040</name>
</gene>
<reference evidence="4" key="1">
    <citation type="submission" date="2011-05" db="EMBL/GenBank/DDBJ databases">
        <title>The genome sequence of Vittaforma corneae strain ATCC 50505.</title>
        <authorList>
            <consortium name="The Broad Institute Genome Sequencing Platform"/>
            <person name="Cuomo C."/>
            <person name="Didier E."/>
            <person name="Bowers L."/>
            <person name="Young S.K."/>
            <person name="Zeng Q."/>
            <person name="Gargeya S."/>
            <person name="Fitzgerald M."/>
            <person name="Haas B."/>
            <person name="Abouelleil A."/>
            <person name="Alvarado L."/>
            <person name="Arachchi H.M."/>
            <person name="Berlin A."/>
            <person name="Chapman S.B."/>
            <person name="Gearin G."/>
            <person name="Goldberg J."/>
            <person name="Griggs A."/>
            <person name="Gujja S."/>
            <person name="Hansen M."/>
            <person name="Heiman D."/>
            <person name="Howarth C."/>
            <person name="Larimer J."/>
            <person name="Lui A."/>
            <person name="MacDonald P.J.P."/>
            <person name="McCowen C."/>
            <person name="Montmayeur A."/>
            <person name="Murphy C."/>
            <person name="Neiman D."/>
            <person name="Pearson M."/>
            <person name="Priest M."/>
            <person name="Roberts A."/>
            <person name="Saif S."/>
            <person name="Shea T."/>
            <person name="Sisk P."/>
            <person name="Stolte C."/>
            <person name="Sykes S."/>
            <person name="Wortman J."/>
            <person name="Nusbaum C."/>
            <person name="Birren B."/>
        </authorList>
    </citation>
    <scope>NUCLEOTIDE SEQUENCE [LARGE SCALE GENOMIC DNA]</scope>
    <source>
        <strain evidence="4">ATCC 50505</strain>
    </source>
</reference>
<dbReference type="InterPro" id="IPR027417">
    <property type="entry name" value="P-loop_NTPase"/>
</dbReference>
<dbReference type="VEuPathDB" id="MicrosporidiaDB:VICG_02040"/>
<dbReference type="GeneID" id="19882750"/>
<dbReference type="STRING" id="993615.L2GK60"/>
<keyword evidence="1" id="KW-0547">Nucleotide-binding</keyword>
<feature type="domain" description="Septin-type G" evidence="2">
    <location>
        <begin position="37"/>
        <end position="273"/>
    </location>
</feature>
<dbReference type="InterPro" id="IPR030379">
    <property type="entry name" value="G_SEPTIN_dom"/>
</dbReference>
<dbReference type="InParanoid" id="L2GK60"/>
<dbReference type="PANTHER" id="PTHR18884">
    <property type="entry name" value="SEPTIN"/>
    <property type="match status" value="1"/>
</dbReference>
<protein>
    <recommendedName>
        <fullName evidence="2">Septin-type G domain-containing protein</fullName>
    </recommendedName>
</protein>
<dbReference type="FunCoup" id="L2GK60">
    <property type="interactions" value="51"/>
</dbReference>
<dbReference type="AlphaFoldDB" id="L2GK60"/>
<proteinExistence type="inferred from homology"/>
<sequence length="330" mass="37913">MKDTIPKIHHNYDSLNLTTGIGFSQIPEQVRQQSIRDGFYFNLLVVSRRGLGASTLINSLFSAPLVKKERTDSINTTVNEIVENGIRLTISVTTYHGEDINKVIKYINTANEEHFEMEQGLSVSFPDKRMHCCLYLVPGDKMSDYEIEGLKELGSKINIIPVITKADMFTDEELKDHREKINRLFRNIQFYDYEENDSTQFPLAVIASENVYEEDGSSVRGRRYAWGFIDIENEKYSDFKKLQRTLICEKFIDLIYKTDAVFYNQARKALIRNESLNNSRTRLAKILNQMEAAIDEKYAQKIQALESEDGLQGFSDILSLKATETPAISE</sequence>
<dbReference type="EMBL" id="JH370155">
    <property type="protein sequence ID" value="ELA40900.1"/>
    <property type="molecule type" value="Genomic_DNA"/>
</dbReference>
<dbReference type="Gene3D" id="3.40.50.300">
    <property type="entry name" value="P-loop containing nucleotide triphosphate hydrolases"/>
    <property type="match status" value="1"/>
</dbReference>
<keyword evidence="1" id="KW-0342">GTP-binding</keyword>
<evidence type="ECO:0000313" key="3">
    <source>
        <dbReference type="EMBL" id="ELA40900.1"/>
    </source>
</evidence>
<dbReference type="Proteomes" id="UP000011082">
    <property type="component" value="Unassembled WGS sequence"/>
</dbReference>
<evidence type="ECO:0000313" key="4">
    <source>
        <dbReference type="Proteomes" id="UP000011082"/>
    </source>
</evidence>
<dbReference type="PROSITE" id="PS51719">
    <property type="entry name" value="G_SEPTIN"/>
    <property type="match status" value="1"/>
</dbReference>
<evidence type="ECO:0000259" key="2">
    <source>
        <dbReference type="PROSITE" id="PS51719"/>
    </source>
</evidence>
<comment type="similarity">
    <text evidence="1">Belongs to the TRAFAC class TrmE-Era-EngA-EngB-Septin-like GTPase superfamily. Septin GTPase family.</text>
</comment>